<dbReference type="Gene3D" id="3.30.70.270">
    <property type="match status" value="1"/>
</dbReference>
<dbReference type="SUPFAM" id="SSF56672">
    <property type="entry name" value="DNA/RNA polymerases"/>
    <property type="match status" value="1"/>
</dbReference>
<dbReference type="Gene3D" id="3.10.10.10">
    <property type="entry name" value="HIV Type 1 Reverse Transcriptase, subunit A, domain 1"/>
    <property type="match status" value="1"/>
</dbReference>
<dbReference type="InterPro" id="IPR043502">
    <property type="entry name" value="DNA/RNA_pol_sf"/>
</dbReference>
<evidence type="ECO:0000313" key="2">
    <source>
        <dbReference type="EMBL" id="CAB4027991.1"/>
    </source>
</evidence>
<evidence type="ECO:0000256" key="1">
    <source>
        <dbReference type="SAM" id="MobiDB-lite"/>
    </source>
</evidence>
<dbReference type="InterPro" id="IPR050951">
    <property type="entry name" value="Retrovirus_Pol_polyprotein"/>
</dbReference>
<feature type="region of interest" description="Disordered" evidence="1">
    <location>
        <begin position="168"/>
        <end position="194"/>
    </location>
</feature>
<dbReference type="OrthoDB" id="5966756at2759"/>
<keyword evidence="3" id="KW-1185">Reference proteome</keyword>
<dbReference type="InterPro" id="IPR021109">
    <property type="entry name" value="Peptidase_aspartic_dom_sf"/>
</dbReference>
<dbReference type="PANTHER" id="PTHR37984">
    <property type="entry name" value="PROTEIN CBG26694"/>
    <property type="match status" value="1"/>
</dbReference>
<feature type="non-terminal residue" evidence="2">
    <location>
        <position position="345"/>
    </location>
</feature>
<feature type="compositionally biased region" description="Low complexity" evidence="1">
    <location>
        <begin position="169"/>
        <end position="181"/>
    </location>
</feature>
<dbReference type="EMBL" id="CACRXK020015170">
    <property type="protein sequence ID" value="CAB4027991.1"/>
    <property type="molecule type" value="Genomic_DNA"/>
</dbReference>
<dbReference type="Gene3D" id="2.40.70.10">
    <property type="entry name" value="Acid Proteases"/>
    <property type="match status" value="1"/>
</dbReference>
<comment type="caution">
    <text evidence="2">The sequence shown here is derived from an EMBL/GenBank/DDBJ whole genome shotgun (WGS) entry which is preliminary data.</text>
</comment>
<organism evidence="2 3">
    <name type="scientific">Paramuricea clavata</name>
    <name type="common">Red gorgonian</name>
    <name type="synonym">Violescent sea-whip</name>
    <dbReference type="NCBI Taxonomy" id="317549"/>
    <lineage>
        <taxon>Eukaryota</taxon>
        <taxon>Metazoa</taxon>
        <taxon>Cnidaria</taxon>
        <taxon>Anthozoa</taxon>
        <taxon>Octocorallia</taxon>
        <taxon>Malacalcyonacea</taxon>
        <taxon>Plexauridae</taxon>
        <taxon>Paramuricea</taxon>
    </lineage>
</organism>
<evidence type="ECO:0000313" key="3">
    <source>
        <dbReference type="Proteomes" id="UP001152795"/>
    </source>
</evidence>
<dbReference type="AlphaFoldDB" id="A0A7D9JEA8"/>
<reference evidence="2" key="1">
    <citation type="submission" date="2020-04" db="EMBL/GenBank/DDBJ databases">
        <authorList>
            <person name="Alioto T."/>
            <person name="Alioto T."/>
            <person name="Gomez Garrido J."/>
        </authorList>
    </citation>
    <scope>NUCLEOTIDE SEQUENCE</scope>
    <source>
        <strain evidence="2">A484AB</strain>
    </source>
</reference>
<gene>
    <name evidence="2" type="ORF">PACLA_8A028363</name>
</gene>
<protein>
    <submittedName>
        <fullName evidence="2">Uncharacterized protein</fullName>
    </submittedName>
</protein>
<dbReference type="Proteomes" id="UP001152795">
    <property type="component" value="Unassembled WGS sequence"/>
</dbReference>
<name>A0A7D9JEA8_PARCT</name>
<dbReference type="CDD" id="cd05481">
    <property type="entry name" value="retropepsin_like_LTR_1"/>
    <property type="match status" value="1"/>
</dbReference>
<accession>A0A7D9JEA8</accession>
<sequence length="345" mass="38525">MTQFETLTFESITVANVNHQNLKADEVFAEVGIHLDPKPKATVKASLQTHAKASLKAKVDTGAQGNILPLRLYRAMYPCKIDLKGNPKKGATKHSNTILTAYGGSKLHHHGTVTIDCEFKGKRSAAQFYVTDTQGPAIIGLPTLIDLNLVKFNCAILKQVLHSNTLWSTTRTPEQPPLTTRTPERPPIPKPIKSKEDLIDQYPNCFNGIGKFEGEYHITTDPSVPPVIHPPRRVPISLKDDIKKELDEMVANGIITKINEGEPTRWVNSLVYKRKQNGRLRLCLDPKDLNTAILREHHAIPTLEEILPKLHKAKFFSIVDAKCGYWNVVLDEESSYLATFNSPFG</sequence>
<dbReference type="InterPro" id="IPR043128">
    <property type="entry name" value="Rev_trsase/Diguanyl_cyclase"/>
</dbReference>
<dbReference type="FunFam" id="3.10.10.10:FF:000003">
    <property type="entry name" value="Retrovirus-related Pol polyprotein from transposon 297-like Protein"/>
    <property type="match status" value="1"/>
</dbReference>
<dbReference type="PANTHER" id="PTHR37984:SF7">
    <property type="entry name" value="INTEGRASE CATALYTIC DOMAIN-CONTAINING PROTEIN"/>
    <property type="match status" value="1"/>
</dbReference>
<proteinExistence type="predicted"/>